<reference evidence="2 3" key="1">
    <citation type="submission" date="2018-11" db="EMBL/GenBank/DDBJ databases">
        <authorList>
            <consortium name="Pathogen Informatics"/>
        </authorList>
    </citation>
    <scope>NUCLEOTIDE SEQUENCE [LARGE SCALE GENOMIC DNA]</scope>
</reference>
<dbReference type="AlphaFoldDB" id="A0A3P7L9E1"/>
<proteinExistence type="predicted"/>
<name>A0A3P7L9E1_STRVU</name>
<evidence type="ECO:0000313" key="3">
    <source>
        <dbReference type="Proteomes" id="UP000270094"/>
    </source>
</evidence>
<protein>
    <recommendedName>
        <fullName evidence="4">Polycystin cation channel PKD1/PKD2 domain-containing protein</fullName>
    </recommendedName>
</protein>
<feature type="transmembrane region" description="Helical" evidence="1">
    <location>
        <begin position="30"/>
        <end position="49"/>
    </location>
</feature>
<dbReference type="OrthoDB" id="5856546at2759"/>
<evidence type="ECO:0000256" key="1">
    <source>
        <dbReference type="SAM" id="Phobius"/>
    </source>
</evidence>
<gene>
    <name evidence="2" type="ORF">SVUK_LOCUS14373</name>
</gene>
<keyword evidence="1" id="KW-0472">Membrane</keyword>
<evidence type="ECO:0008006" key="4">
    <source>
        <dbReference type="Google" id="ProtNLM"/>
    </source>
</evidence>
<evidence type="ECO:0000313" key="2">
    <source>
        <dbReference type="EMBL" id="VDM79375.1"/>
    </source>
</evidence>
<accession>A0A3P7L9E1</accession>
<dbReference type="Proteomes" id="UP000270094">
    <property type="component" value="Unassembled WGS sequence"/>
</dbReference>
<sequence length="79" mass="9019">MFLESTFQAFAYMYGISSANADVTAPWGEYLLASLYSILLWFFFLNFLVNMQLTEFDCRIAREIAGGLVDDRVPPALEH</sequence>
<keyword evidence="1" id="KW-1133">Transmembrane helix</keyword>
<organism evidence="2 3">
    <name type="scientific">Strongylus vulgaris</name>
    <name type="common">Blood worm</name>
    <dbReference type="NCBI Taxonomy" id="40348"/>
    <lineage>
        <taxon>Eukaryota</taxon>
        <taxon>Metazoa</taxon>
        <taxon>Ecdysozoa</taxon>
        <taxon>Nematoda</taxon>
        <taxon>Chromadorea</taxon>
        <taxon>Rhabditida</taxon>
        <taxon>Rhabditina</taxon>
        <taxon>Rhabditomorpha</taxon>
        <taxon>Strongyloidea</taxon>
        <taxon>Strongylidae</taxon>
        <taxon>Strongylus</taxon>
    </lineage>
</organism>
<keyword evidence="1" id="KW-0812">Transmembrane</keyword>
<keyword evidence="3" id="KW-1185">Reference proteome</keyword>
<dbReference type="EMBL" id="UYYB01104931">
    <property type="protein sequence ID" value="VDM79375.1"/>
    <property type="molecule type" value="Genomic_DNA"/>
</dbReference>